<organism evidence="2 3">
    <name type="scientific">Acholeplasma brassicae</name>
    <dbReference type="NCBI Taxonomy" id="61635"/>
    <lineage>
        <taxon>Bacteria</taxon>
        <taxon>Bacillati</taxon>
        <taxon>Mycoplasmatota</taxon>
        <taxon>Mollicutes</taxon>
        <taxon>Acholeplasmatales</taxon>
        <taxon>Acholeplasmataceae</taxon>
        <taxon>Acholeplasma</taxon>
    </lineage>
</organism>
<dbReference type="InterPro" id="IPR002589">
    <property type="entry name" value="Macro_dom"/>
</dbReference>
<dbReference type="AlphaFoldDB" id="U4KSF1"/>
<sequence length="325" mass="37050">MPFEILRSDITKMKVDAIINPSSIHRNVSDGVEFDIYQAAGPGLQEERNAYGVIKAKEAVLTKGFDLPAKHVIHVASPVYKNGSHHETQALRQAYKASLKLASTHQFESIAFPLIASGANRFPRGEALEVALSEIKLFLEKHEMMIYLVVYDEASYQVSLDRFNEVKNYLSDLDESKTNRVFFKMDLVDAYERPVARRILRTRKLSEIDLTLDETFSSCLFRLIDESDLTDVDVYKKANIDRKLFSKIKSNDDYQPSKLTVIAFSIALELNLDQTKDLLNKAGYSLSPSSKFDKIISYFIEDENYDLYEINQVLFAFEQKTIGGI</sequence>
<dbReference type="RefSeq" id="WP_030005450.1">
    <property type="nucleotide sequence ID" value="NC_022549.1"/>
</dbReference>
<evidence type="ECO:0000313" key="2">
    <source>
        <dbReference type="EMBL" id="CCV66598.1"/>
    </source>
</evidence>
<dbReference type="SUPFAM" id="SSF52949">
    <property type="entry name" value="Macro domain-like"/>
    <property type="match status" value="1"/>
</dbReference>
<evidence type="ECO:0000313" key="3">
    <source>
        <dbReference type="Proteomes" id="UP000032737"/>
    </source>
</evidence>
<proteinExistence type="predicted"/>
<dbReference type="PANTHER" id="PTHR11106:SF27">
    <property type="entry name" value="MACRO DOMAIN-CONTAINING PROTEIN"/>
    <property type="match status" value="1"/>
</dbReference>
<accession>U4KSF1</accession>
<dbReference type="SMART" id="SM00506">
    <property type="entry name" value="A1pp"/>
    <property type="match status" value="1"/>
</dbReference>
<dbReference type="HOGENOM" id="CLU_069579_0_0_14"/>
<dbReference type="Gene3D" id="3.40.220.10">
    <property type="entry name" value="Leucine Aminopeptidase, subunit E, domain 1"/>
    <property type="match status" value="1"/>
</dbReference>
<gene>
    <name evidence="2" type="ORF">BN85315770</name>
</gene>
<keyword evidence="3" id="KW-1185">Reference proteome</keyword>
<dbReference type="EMBL" id="FO681348">
    <property type="protein sequence ID" value="CCV66598.1"/>
    <property type="molecule type" value="Genomic_DNA"/>
</dbReference>
<reference evidence="2 3" key="1">
    <citation type="journal article" date="2013" name="J. Mol. Microbiol. Biotechnol.">
        <title>Analysis of the Complete Genomes of Acholeplasma brassicae , A. palmae and A. laidlawii and Their Comparison to the Obligate Parasites from ' Candidatus Phytoplasma'.</title>
        <authorList>
            <person name="Kube M."/>
            <person name="Siewert C."/>
            <person name="Migdoll A.M."/>
            <person name="Duduk B."/>
            <person name="Holz S."/>
            <person name="Rabus R."/>
            <person name="Seemuller E."/>
            <person name="Mitrovic J."/>
            <person name="Muller I."/>
            <person name="Buttner C."/>
            <person name="Reinhardt R."/>
        </authorList>
    </citation>
    <scope>NUCLEOTIDE SEQUENCE [LARGE SCALE GENOMIC DNA]</scope>
    <source>
        <strain evidence="3">0502</strain>
    </source>
</reference>
<dbReference type="Proteomes" id="UP000032737">
    <property type="component" value="Chromosome"/>
</dbReference>
<protein>
    <recommendedName>
        <fullName evidence="1">Macro domain-containing protein</fullName>
    </recommendedName>
</protein>
<dbReference type="PROSITE" id="PS51154">
    <property type="entry name" value="MACRO"/>
    <property type="match status" value="1"/>
</dbReference>
<dbReference type="OrthoDB" id="6194521at2"/>
<dbReference type="KEGG" id="abra:BN85315770"/>
<feature type="domain" description="Macro" evidence="1">
    <location>
        <begin position="1"/>
        <end position="167"/>
    </location>
</feature>
<evidence type="ECO:0000259" key="1">
    <source>
        <dbReference type="PROSITE" id="PS51154"/>
    </source>
</evidence>
<dbReference type="Pfam" id="PF01661">
    <property type="entry name" value="Macro"/>
    <property type="match status" value="1"/>
</dbReference>
<dbReference type="InterPro" id="IPR043472">
    <property type="entry name" value="Macro_dom-like"/>
</dbReference>
<dbReference type="PANTHER" id="PTHR11106">
    <property type="entry name" value="GANGLIOSIDE INDUCED DIFFERENTIATION ASSOCIATED PROTEIN 2-RELATED"/>
    <property type="match status" value="1"/>
</dbReference>
<name>U4KSF1_9MOLU</name>